<dbReference type="PROSITE" id="PS50077">
    <property type="entry name" value="HEAT_REPEAT"/>
    <property type="match status" value="1"/>
</dbReference>
<feature type="non-terminal residue" evidence="2">
    <location>
        <position position="1"/>
    </location>
</feature>
<organism evidence="2 3">
    <name type="scientific">Timema podura</name>
    <name type="common">Walking stick</name>
    <dbReference type="NCBI Taxonomy" id="61482"/>
    <lineage>
        <taxon>Eukaryota</taxon>
        <taxon>Metazoa</taxon>
        <taxon>Ecdysozoa</taxon>
        <taxon>Arthropoda</taxon>
        <taxon>Hexapoda</taxon>
        <taxon>Insecta</taxon>
        <taxon>Pterygota</taxon>
        <taxon>Neoptera</taxon>
        <taxon>Polyneoptera</taxon>
        <taxon>Phasmatodea</taxon>
        <taxon>Timematodea</taxon>
        <taxon>Timematoidea</taxon>
        <taxon>Timematidae</taxon>
        <taxon>Timema</taxon>
    </lineage>
</organism>
<sequence length="221" mass="24309">ALLKALALLIPKCSELIRMDEERGVVMAALDVYCDLLTEVKRPVLEGEGHRDAIINCIKDVMTYKTECQDKEDEGSDDPEAEQDEMLIECAGNIVPSLGKAVTPDDFAIYFGNLLPLFLAKTKKQCTMSQRSFSVGTLSECMEPLGPRVAQFVPQLLPLFLQLAKDESDEVRNNAIFGVGEMVLHGKEALYPVPNIQGPTGGRIKLKQKQGEGLGQNRSVE</sequence>
<name>A0ABN7PJD2_TIMPD</name>
<dbReference type="Gene3D" id="1.25.10.10">
    <property type="entry name" value="Leucine-rich Repeat Variant"/>
    <property type="match status" value="1"/>
</dbReference>
<evidence type="ECO:0000256" key="1">
    <source>
        <dbReference type="PROSITE-ProRule" id="PRU00103"/>
    </source>
</evidence>
<dbReference type="InterPro" id="IPR021133">
    <property type="entry name" value="HEAT_type_2"/>
</dbReference>
<dbReference type="Proteomes" id="UP001153148">
    <property type="component" value="Unassembled WGS sequence"/>
</dbReference>
<dbReference type="InterPro" id="IPR016024">
    <property type="entry name" value="ARM-type_fold"/>
</dbReference>
<accession>A0ABN7PJD2</accession>
<evidence type="ECO:0000313" key="3">
    <source>
        <dbReference type="Proteomes" id="UP001153148"/>
    </source>
</evidence>
<reference evidence="2" key="1">
    <citation type="submission" date="2021-03" db="EMBL/GenBank/DDBJ databases">
        <authorList>
            <person name="Tran Van P."/>
        </authorList>
    </citation>
    <scope>NUCLEOTIDE SEQUENCE</scope>
</reference>
<dbReference type="EMBL" id="CAJPIN010051953">
    <property type="protein sequence ID" value="CAG2066245.1"/>
    <property type="molecule type" value="Genomic_DNA"/>
</dbReference>
<protein>
    <submittedName>
        <fullName evidence="2">Uncharacterized protein</fullName>
    </submittedName>
</protein>
<gene>
    <name evidence="2" type="ORF">TPAB3V08_LOCUS13188</name>
</gene>
<keyword evidence="3" id="KW-1185">Reference proteome</keyword>
<dbReference type="SUPFAM" id="SSF48371">
    <property type="entry name" value="ARM repeat"/>
    <property type="match status" value="1"/>
</dbReference>
<proteinExistence type="predicted"/>
<evidence type="ECO:0000313" key="2">
    <source>
        <dbReference type="EMBL" id="CAG2066245.1"/>
    </source>
</evidence>
<dbReference type="InterPro" id="IPR011989">
    <property type="entry name" value="ARM-like"/>
</dbReference>
<comment type="caution">
    <text evidence="2">The sequence shown here is derived from an EMBL/GenBank/DDBJ whole genome shotgun (WGS) entry which is preliminary data.</text>
</comment>
<dbReference type="Pfam" id="PF13513">
    <property type="entry name" value="HEAT_EZ"/>
    <property type="match status" value="1"/>
</dbReference>
<feature type="repeat" description="HEAT" evidence="1">
    <location>
        <begin position="156"/>
        <end position="182"/>
    </location>
</feature>